<proteinExistence type="predicted"/>
<organism evidence="1 2">
    <name type="scientific">Diphasiastrum complanatum</name>
    <name type="common">Issler's clubmoss</name>
    <name type="synonym">Lycopodium complanatum</name>
    <dbReference type="NCBI Taxonomy" id="34168"/>
    <lineage>
        <taxon>Eukaryota</taxon>
        <taxon>Viridiplantae</taxon>
        <taxon>Streptophyta</taxon>
        <taxon>Embryophyta</taxon>
        <taxon>Tracheophyta</taxon>
        <taxon>Lycopodiopsida</taxon>
        <taxon>Lycopodiales</taxon>
        <taxon>Lycopodiaceae</taxon>
        <taxon>Lycopodioideae</taxon>
        <taxon>Diphasiastrum</taxon>
    </lineage>
</organism>
<gene>
    <name evidence="1" type="ORF">O6H91_15G051800</name>
</gene>
<evidence type="ECO:0000313" key="2">
    <source>
        <dbReference type="Proteomes" id="UP001162992"/>
    </source>
</evidence>
<comment type="caution">
    <text evidence="1">The sequence shown here is derived from an EMBL/GenBank/DDBJ whole genome shotgun (WGS) entry which is preliminary data.</text>
</comment>
<name>A0ACC2BI49_DIPCM</name>
<keyword evidence="2" id="KW-1185">Reference proteome</keyword>
<sequence length="975" mass="108795">MWLLLVAAGSGYLIRCYHKALHANTPVSDSKESATTAGTPSNTSSSFQTDTIRSLPPRSDASDEGFQSEVDDLPGEIDKSDELLASRNDVLKIDKEYKGNCGKYLDWGSIEKRCGPMEPKFTASTDWRNRNRVFIRQAQKEVRGKYASSTLMRASKNFQIDSTKELHPTGNSDFHDNVASTSQRVAEDGADYVEASDAFLPKPLNTGNDCHHAEPITNIERHEIYAQDACLETPSESEAKASLVLFPTVDFDKRTLEKQRHLFVEKESEERSVEISNNCPPFNWKRRKGVNHRIEEIAREEANQLFLQTQGLSLISKKRKVFQKNDLSSSRRFKEDKNFSEGLVGSLLGALLFSFGVGVGLFHMLFSCKFNDASQSHTGILVQGTRPDYGAGSSLEPNNRLSFQATNEQYLSLGNIAYDEKTEDLEAELQAELEFLHTSFADKGSSEQQRELLDISDLSLDWTIGSGDSQAISEFHENFCTEEAKDHSAQIVTQNQAVSPWELDRRLRILLESRQEERISELEAEVNALLEKLRMKDQELQIWKDRLKPIILATQASTLGNWIGVKRTIPIDKVTAGGLDEEDTSLGNVFYEENEYSETCESWPSCLNMNLVDETETLTNIPDKASTGDVHNMSAVCGSILGSKEAMVTAGCCSSSSSNCSSPCQRVTVGDFGDWSIINDGAVRYLFNVVVNTNESEENVMCTVTDESRRAITNFDTGKLHASTSDFLYDRLNRSNEELIISRHNKTTVDRYKAKSEAFLACDPSNVSSSCLEKGANSKTDALAHALVGSLQKSNRDHLHTPRNFDRQPSSMHSTDVKDFAANKGESRCPSNDAFGCITNFPLVWEESLASNDSQNHEFIMPIVESKRKGSKMSKDDQLIMSMLEEDEQGSIGDTEIKALVHLSKAMGGDDNFGEEEHRGIFGSKGCNYAEPSCSGMLPSLRENVEMMNTRGEIRDILEEFFASEDFKKFKSTIE</sequence>
<reference evidence="2" key="1">
    <citation type="journal article" date="2024" name="Proc. Natl. Acad. Sci. U.S.A.">
        <title>Extraordinary preservation of gene collinearity over three hundred million years revealed in homosporous lycophytes.</title>
        <authorList>
            <person name="Li C."/>
            <person name="Wickell D."/>
            <person name="Kuo L.Y."/>
            <person name="Chen X."/>
            <person name="Nie B."/>
            <person name="Liao X."/>
            <person name="Peng D."/>
            <person name="Ji J."/>
            <person name="Jenkins J."/>
            <person name="Williams M."/>
            <person name="Shu S."/>
            <person name="Plott C."/>
            <person name="Barry K."/>
            <person name="Rajasekar S."/>
            <person name="Grimwood J."/>
            <person name="Han X."/>
            <person name="Sun S."/>
            <person name="Hou Z."/>
            <person name="He W."/>
            <person name="Dai G."/>
            <person name="Sun C."/>
            <person name="Schmutz J."/>
            <person name="Leebens-Mack J.H."/>
            <person name="Li F.W."/>
            <person name="Wang L."/>
        </authorList>
    </citation>
    <scope>NUCLEOTIDE SEQUENCE [LARGE SCALE GENOMIC DNA]</scope>
    <source>
        <strain evidence="2">cv. PW_Plant_1</strain>
    </source>
</reference>
<dbReference type="EMBL" id="CM055106">
    <property type="protein sequence ID" value="KAJ7529467.1"/>
    <property type="molecule type" value="Genomic_DNA"/>
</dbReference>
<protein>
    <submittedName>
        <fullName evidence="1">Uncharacterized protein</fullName>
    </submittedName>
</protein>
<evidence type="ECO:0000313" key="1">
    <source>
        <dbReference type="EMBL" id="KAJ7529467.1"/>
    </source>
</evidence>
<accession>A0ACC2BI49</accession>
<dbReference type="Proteomes" id="UP001162992">
    <property type="component" value="Chromosome 15"/>
</dbReference>